<feature type="region of interest" description="Disordered" evidence="9">
    <location>
        <begin position="818"/>
        <end position="838"/>
    </location>
</feature>
<keyword evidence="4" id="KW-0547">Nucleotide-binding</keyword>
<keyword evidence="6" id="KW-0067">ATP-binding</keyword>
<evidence type="ECO:0000256" key="9">
    <source>
        <dbReference type="SAM" id="MobiDB-lite"/>
    </source>
</evidence>
<keyword evidence="12" id="KW-1185">Reference proteome</keyword>
<evidence type="ECO:0000256" key="4">
    <source>
        <dbReference type="ARBA" id="ARBA00022741"/>
    </source>
</evidence>
<feature type="region of interest" description="Disordered" evidence="9">
    <location>
        <begin position="425"/>
        <end position="460"/>
    </location>
</feature>
<gene>
    <name evidence="11" type="ORF">KIN20_027196</name>
</gene>
<feature type="compositionally biased region" description="Polar residues" evidence="9">
    <location>
        <begin position="626"/>
        <end position="638"/>
    </location>
</feature>
<dbReference type="InterPro" id="IPR008271">
    <property type="entry name" value="Ser/Thr_kinase_AS"/>
</dbReference>
<evidence type="ECO:0000256" key="8">
    <source>
        <dbReference type="ARBA" id="ARBA00048679"/>
    </source>
</evidence>
<evidence type="ECO:0000313" key="12">
    <source>
        <dbReference type="Proteomes" id="UP001196413"/>
    </source>
</evidence>
<protein>
    <recommendedName>
        <fullName evidence="1">non-specific serine/threonine protein kinase</fullName>
        <ecNumber evidence="1">2.7.11.1</ecNumber>
    </recommendedName>
</protein>
<feature type="compositionally biased region" description="Basic and acidic residues" evidence="9">
    <location>
        <begin position="661"/>
        <end position="670"/>
    </location>
</feature>
<comment type="catalytic activity">
    <reaction evidence="8">
        <text>L-seryl-[protein] + ATP = O-phospho-L-seryl-[protein] + ADP + H(+)</text>
        <dbReference type="Rhea" id="RHEA:17989"/>
        <dbReference type="Rhea" id="RHEA-COMP:9863"/>
        <dbReference type="Rhea" id="RHEA-COMP:11604"/>
        <dbReference type="ChEBI" id="CHEBI:15378"/>
        <dbReference type="ChEBI" id="CHEBI:29999"/>
        <dbReference type="ChEBI" id="CHEBI:30616"/>
        <dbReference type="ChEBI" id="CHEBI:83421"/>
        <dbReference type="ChEBI" id="CHEBI:456216"/>
        <dbReference type="EC" id="2.7.11.1"/>
    </reaction>
</comment>
<feature type="compositionally biased region" description="Polar residues" evidence="9">
    <location>
        <begin position="10"/>
        <end position="19"/>
    </location>
</feature>
<feature type="compositionally biased region" description="Low complexity" evidence="9">
    <location>
        <begin position="433"/>
        <end position="444"/>
    </location>
</feature>
<evidence type="ECO:0000259" key="10">
    <source>
        <dbReference type="PROSITE" id="PS50011"/>
    </source>
</evidence>
<evidence type="ECO:0000313" key="11">
    <source>
        <dbReference type="EMBL" id="KAJ1366517.1"/>
    </source>
</evidence>
<feature type="region of interest" description="Disordered" evidence="9">
    <location>
        <begin position="755"/>
        <end position="774"/>
    </location>
</feature>
<dbReference type="EMBL" id="JAHQIW010005575">
    <property type="protein sequence ID" value="KAJ1366517.1"/>
    <property type="molecule type" value="Genomic_DNA"/>
</dbReference>
<dbReference type="PANTHER" id="PTHR22967:SF57">
    <property type="entry name" value="AUXILIN, ISOFORM A-RELATED"/>
    <property type="match status" value="1"/>
</dbReference>
<evidence type="ECO:0000256" key="6">
    <source>
        <dbReference type="ARBA" id="ARBA00022840"/>
    </source>
</evidence>
<feature type="compositionally biased region" description="Low complexity" evidence="9">
    <location>
        <begin position="1069"/>
        <end position="1087"/>
    </location>
</feature>
<keyword evidence="5" id="KW-0418">Kinase</keyword>
<dbReference type="GO" id="GO:2000369">
    <property type="term" value="P:regulation of clathrin-dependent endocytosis"/>
    <property type="evidence" value="ECO:0007669"/>
    <property type="project" value="TreeGrafter"/>
</dbReference>
<dbReference type="GO" id="GO:0045747">
    <property type="term" value="P:positive regulation of Notch signaling pathway"/>
    <property type="evidence" value="ECO:0007669"/>
    <property type="project" value="TreeGrafter"/>
</dbReference>
<dbReference type="Proteomes" id="UP001196413">
    <property type="component" value="Unassembled WGS sequence"/>
</dbReference>
<dbReference type="EC" id="2.7.11.1" evidence="1"/>
<comment type="caution">
    <text evidence="11">The sequence shown here is derived from an EMBL/GenBank/DDBJ whole genome shotgun (WGS) entry which is preliminary data.</text>
</comment>
<reference evidence="11" key="1">
    <citation type="submission" date="2021-06" db="EMBL/GenBank/DDBJ databases">
        <title>Parelaphostrongylus tenuis whole genome reference sequence.</title>
        <authorList>
            <person name="Garwood T.J."/>
            <person name="Larsen P.A."/>
            <person name="Fountain-Jones N.M."/>
            <person name="Garbe J.R."/>
            <person name="Macchietto M.G."/>
            <person name="Kania S.A."/>
            <person name="Gerhold R.W."/>
            <person name="Richards J.E."/>
            <person name="Wolf T.M."/>
        </authorList>
    </citation>
    <scope>NUCLEOTIDE SEQUENCE</scope>
    <source>
        <strain evidence="11">MNPRO001-30</strain>
        <tissue evidence="11">Meninges</tissue>
    </source>
</reference>
<feature type="region of interest" description="Disordered" evidence="9">
    <location>
        <begin position="375"/>
        <end position="407"/>
    </location>
</feature>
<dbReference type="GO" id="GO:0005524">
    <property type="term" value="F:ATP binding"/>
    <property type="evidence" value="ECO:0007669"/>
    <property type="project" value="UniProtKB-KW"/>
</dbReference>
<dbReference type="PANTHER" id="PTHR22967">
    <property type="entry name" value="SERINE/THREONINE PROTEIN KINASE"/>
    <property type="match status" value="1"/>
</dbReference>
<feature type="domain" description="Protein kinase" evidence="10">
    <location>
        <begin position="49"/>
        <end position="322"/>
    </location>
</feature>
<evidence type="ECO:0000256" key="5">
    <source>
        <dbReference type="ARBA" id="ARBA00022777"/>
    </source>
</evidence>
<dbReference type="AlphaFoldDB" id="A0AAD5WDS0"/>
<dbReference type="InterPro" id="IPR000719">
    <property type="entry name" value="Prot_kinase_dom"/>
</dbReference>
<dbReference type="GO" id="GO:0004674">
    <property type="term" value="F:protein serine/threonine kinase activity"/>
    <property type="evidence" value="ECO:0007669"/>
    <property type="project" value="UniProtKB-KW"/>
</dbReference>
<feature type="compositionally biased region" description="Low complexity" evidence="9">
    <location>
        <begin position="510"/>
        <end position="523"/>
    </location>
</feature>
<dbReference type="SUPFAM" id="SSF56112">
    <property type="entry name" value="Protein kinase-like (PK-like)"/>
    <property type="match status" value="1"/>
</dbReference>
<dbReference type="Gene3D" id="1.10.510.10">
    <property type="entry name" value="Transferase(Phosphotransferase) domain 1"/>
    <property type="match status" value="1"/>
</dbReference>
<comment type="catalytic activity">
    <reaction evidence="7">
        <text>L-threonyl-[protein] + ATP = O-phospho-L-threonyl-[protein] + ADP + H(+)</text>
        <dbReference type="Rhea" id="RHEA:46608"/>
        <dbReference type="Rhea" id="RHEA-COMP:11060"/>
        <dbReference type="Rhea" id="RHEA-COMP:11605"/>
        <dbReference type="ChEBI" id="CHEBI:15378"/>
        <dbReference type="ChEBI" id="CHEBI:30013"/>
        <dbReference type="ChEBI" id="CHEBI:30616"/>
        <dbReference type="ChEBI" id="CHEBI:61977"/>
        <dbReference type="ChEBI" id="CHEBI:456216"/>
        <dbReference type="EC" id="2.7.11.1"/>
    </reaction>
</comment>
<accession>A0AAD5WDS0</accession>
<feature type="compositionally biased region" description="Basic and acidic residues" evidence="9">
    <location>
        <begin position="715"/>
        <end position="734"/>
    </location>
</feature>
<feature type="compositionally biased region" description="Low complexity" evidence="9">
    <location>
        <begin position="569"/>
        <end position="580"/>
    </location>
</feature>
<organism evidence="11 12">
    <name type="scientific">Parelaphostrongylus tenuis</name>
    <name type="common">Meningeal worm</name>
    <dbReference type="NCBI Taxonomy" id="148309"/>
    <lineage>
        <taxon>Eukaryota</taxon>
        <taxon>Metazoa</taxon>
        <taxon>Ecdysozoa</taxon>
        <taxon>Nematoda</taxon>
        <taxon>Chromadorea</taxon>
        <taxon>Rhabditida</taxon>
        <taxon>Rhabditina</taxon>
        <taxon>Rhabditomorpha</taxon>
        <taxon>Strongyloidea</taxon>
        <taxon>Metastrongylidae</taxon>
        <taxon>Parelaphostrongylus</taxon>
    </lineage>
</organism>
<dbReference type="PROSITE" id="PS50011">
    <property type="entry name" value="PROTEIN_KINASE_DOM"/>
    <property type="match status" value="1"/>
</dbReference>
<feature type="region of interest" description="Disordered" evidence="9">
    <location>
        <begin position="1"/>
        <end position="37"/>
    </location>
</feature>
<feature type="region of interest" description="Disordered" evidence="9">
    <location>
        <begin position="1069"/>
        <end position="1088"/>
    </location>
</feature>
<dbReference type="GO" id="GO:0035612">
    <property type="term" value="F:AP-2 adaptor complex binding"/>
    <property type="evidence" value="ECO:0007669"/>
    <property type="project" value="TreeGrafter"/>
</dbReference>
<feature type="compositionally biased region" description="Polar residues" evidence="9">
    <location>
        <begin position="558"/>
        <end position="568"/>
    </location>
</feature>
<dbReference type="SMART" id="SM00220">
    <property type="entry name" value="S_TKc"/>
    <property type="match status" value="1"/>
</dbReference>
<feature type="compositionally biased region" description="Basic and acidic residues" evidence="9">
    <location>
        <begin position="25"/>
        <end position="37"/>
    </location>
</feature>
<dbReference type="InterPro" id="IPR011009">
    <property type="entry name" value="Kinase-like_dom_sf"/>
</dbReference>
<feature type="region of interest" description="Disordered" evidence="9">
    <location>
        <begin position="507"/>
        <end position="582"/>
    </location>
</feature>
<dbReference type="GO" id="GO:0005737">
    <property type="term" value="C:cytoplasm"/>
    <property type="evidence" value="ECO:0007669"/>
    <property type="project" value="TreeGrafter"/>
</dbReference>
<feature type="region of interest" description="Disordered" evidence="9">
    <location>
        <begin position="626"/>
        <end position="749"/>
    </location>
</feature>
<feature type="compositionally biased region" description="Basic and acidic residues" evidence="9">
    <location>
        <begin position="691"/>
        <end position="708"/>
    </location>
</feature>
<keyword evidence="3" id="KW-0808">Transferase</keyword>
<feature type="compositionally biased region" description="Polar residues" evidence="9">
    <location>
        <begin position="390"/>
        <end position="400"/>
    </location>
</feature>
<evidence type="ECO:0000256" key="2">
    <source>
        <dbReference type="ARBA" id="ARBA00022527"/>
    </source>
</evidence>
<name>A0AAD5WDS0_PARTN</name>
<proteinExistence type="predicted"/>
<sequence>MPLGLFGSHSKPQPLTSVDSGGGGSHKEKKEGLEKDGRGTVLRLENTTVTIEKKLAEGGFAIVYLVSDKHNRQYALKRQFINDDSKQVDACRREYQIVSSLKGHKNIVSYVDHILFKNKSGIYDYMLLTAYYKTSVLQLMNDRLLLGQSFRSSEVLSIFCDMCEAVARLHHSVSPIIHRDLKIENILVDERNRAGPPIYVLCDFGSATTKVLSSSQYPISFLQNEVEKYTTLSYRSPEMIDLYSGKPIGTKADIWAMGVMLYKLCYFSLPFGESAMAIQNGAFSFPTEPQHSDSLKAIIKCLLNVDADKRPSIYQCSVLAFAAADKVSPVRNIKGCHKPSLSDVLRAFKTDNVYSFDGEPATLREVQTNSVEDRVDPDPIISLSPIKPTNDPTSLTTSVQPRLRPKPISTTPVLSLVLSDRKASTSDITSLQSESARNSSEAENVPYRGAKSNPNEGTHNSVMASDLGFTDLETALSSAKESIGVNPTNVVSNPNPFIQLQMNRSECGGSTMEASSSSSTSLISKDKSAVPSYQTHRRNTSDTSHIIRSAFKPYSQWKGPSSLSCNQTSISSSDLDNVSSDTHETWNPFLTAPFGSNQAMDDSHFGKCFDELPRKLGKETESNLLNRSGDFDTSSIDSANPFGAAPFTPFRTSVNSEEDAENKPHNRDDVDSVGSASDLQGKALEEDSEHDEQRMVARRRYSYEHIDGVGDDASSDSRGRTDHDSTDDISKNEESSYDEFKDDCESSQHTDVVGLASDDDCAGSRPLLEDDGLDDGEDEVFSGASLSEQQSRFSGAVKSLFIDPNPVPVTSGRLTNPFLTSTSDETPKISPVLPSKTSAADWKENEKITSGHYHTMLVETSAPLRNNPSCYEFAPATLPRQSTPLTAAPRVMFKSSMPAEALIPAVPQHPSVASVIPSNQFHQNPAVAPSIAPFAQAPVVPIRDFVVQSQDREPLSSSKTVCENVVNIHEPTSLRVTKGASPSFIEGPKTPKFKKSKDKEKKRIDIPFSGSEVETDGSEAEMCTSTSSDKTTTSKKKKKSFVLLGSNPAVAPLDLKISSATGATLLKKSSAKKSSLTSSSSRKGSSGVLNASFVNSSFLPEDLDSPSVQHFVHL</sequence>
<dbReference type="PROSITE" id="PS00108">
    <property type="entry name" value="PROTEIN_KINASE_ST"/>
    <property type="match status" value="1"/>
</dbReference>
<evidence type="ECO:0000256" key="3">
    <source>
        <dbReference type="ARBA" id="ARBA00022679"/>
    </source>
</evidence>
<keyword evidence="2" id="KW-0723">Serine/threonine-protein kinase</keyword>
<feature type="region of interest" description="Disordered" evidence="9">
    <location>
        <begin position="977"/>
        <end position="1038"/>
    </location>
</feature>
<evidence type="ECO:0000256" key="7">
    <source>
        <dbReference type="ARBA" id="ARBA00047899"/>
    </source>
</evidence>
<dbReference type="Pfam" id="PF00069">
    <property type="entry name" value="Pkinase"/>
    <property type="match status" value="1"/>
</dbReference>
<evidence type="ECO:0000256" key="1">
    <source>
        <dbReference type="ARBA" id="ARBA00012513"/>
    </source>
</evidence>